<evidence type="ECO:0000313" key="3">
    <source>
        <dbReference type="Proteomes" id="UP001175228"/>
    </source>
</evidence>
<protein>
    <submittedName>
        <fullName evidence="2">Uncharacterized protein</fullName>
    </submittedName>
</protein>
<gene>
    <name evidence="2" type="ORF">EDD18DRAFT_1183828</name>
</gene>
<sequence>MSLKRSVHESLYVLTAVLTLWHVFCLWCVAVLILSIRSRDPRYASPTFNIIIDVLDVFFWSVGLGCFEVWSHGASLEMLVYF</sequence>
<reference evidence="2" key="1">
    <citation type="submission" date="2023-06" db="EMBL/GenBank/DDBJ databases">
        <authorList>
            <consortium name="Lawrence Berkeley National Laboratory"/>
            <person name="Ahrendt S."/>
            <person name="Sahu N."/>
            <person name="Indic B."/>
            <person name="Wong-Bajracharya J."/>
            <person name="Merenyi Z."/>
            <person name="Ke H.-M."/>
            <person name="Monk M."/>
            <person name="Kocsube S."/>
            <person name="Drula E."/>
            <person name="Lipzen A."/>
            <person name="Balint B."/>
            <person name="Henrissat B."/>
            <person name="Andreopoulos B."/>
            <person name="Martin F.M."/>
            <person name="Harder C.B."/>
            <person name="Rigling D."/>
            <person name="Ford K.L."/>
            <person name="Foster G.D."/>
            <person name="Pangilinan J."/>
            <person name="Papanicolaou A."/>
            <person name="Barry K."/>
            <person name="LaButti K."/>
            <person name="Viragh M."/>
            <person name="Koriabine M."/>
            <person name="Yan M."/>
            <person name="Riley R."/>
            <person name="Champramary S."/>
            <person name="Plett K.L."/>
            <person name="Tsai I.J."/>
            <person name="Slot J."/>
            <person name="Sipos G."/>
            <person name="Plett J."/>
            <person name="Nagy L.G."/>
            <person name="Grigoriev I.V."/>
        </authorList>
    </citation>
    <scope>NUCLEOTIDE SEQUENCE</scope>
    <source>
        <strain evidence="2">HWK02</strain>
    </source>
</reference>
<dbReference type="EMBL" id="JAUEPU010000030">
    <property type="protein sequence ID" value="KAK0492305.1"/>
    <property type="molecule type" value="Genomic_DNA"/>
</dbReference>
<keyword evidence="1" id="KW-1133">Transmembrane helix</keyword>
<dbReference type="AlphaFoldDB" id="A0AA39PYE4"/>
<accession>A0AA39PYE4</accession>
<keyword evidence="3" id="KW-1185">Reference proteome</keyword>
<keyword evidence="1" id="KW-0472">Membrane</keyword>
<evidence type="ECO:0000256" key="1">
    <source>
        <dbReference type="SAM" id="Phobius"/>
    </source>
</evidence>
<keyword evidence="1" id="KW-0812">Transmembrane</keyword>
<comment type="caution">
    <text evidence="2">The sequence shown here is derived from an EMBL/GenBank/DDBJ whole genome shotgun (WGS) entry which is preliminary data.</text>
</comment>
<proteinExistence type="predicted"/>
<feature type="transmembrane region" description="Helical" evidence="1">
    <location>
        <begin position="48"/>
        <end position="70"/>
    </location>
</feature>
<evidence type="ECO:0000313" key="2">
    <source>
        <dbReference type="EMBL" id="KAK0492305.1"/>
    </source>
</evidence>
<feature type="transmembrane region" description="Helical" evidence="1">
    <location>
        <begin position="12"/>
        <end position="36"/>
    </location>
</feature>
<organism evidence="2 3">
    <name type="scientific">Armillaria luteobubalina</name>
    <dbReference type="NCBI Taxonomy" id="153913"/>
    <lineage>
        <taxon>Eukaryota</taxon>
        <taxon>Fungi</taxon>
        <taxon>Dikarya</taxon>
        <taxon>Basidiomycota</taxon>
        <taxon>Agaricomycotina</taxon>
        <taxon>Agaricomycetes</taxon>
        <taxon>Agaricomycetidae</taxon>
        <taxon>Agaricales</taxon>
        <taxon>Marasmiineae</taxon>
        <taxon>Physalacriaceae</taxon>
        <taxon>Armillaria</taxon>
    </lineage>
</organism>
<dbReference type="Proteomes" id="UP001175228">
    <property type="component" value="Unassembled WGS sequence"/>
</dbReference>
<name>A0AA39PYE4_9AGAR</name>